<evidence type="ECO:0000256" key="3">
    <source>
        <dbReference type="ARBA" id="ARBA00022737"/>
    </source>
</evidence>
<comment type="caution">
    <text evidence="11">The sequence shown here is derived from an EMBL/GenBank/DDBJ whole genome shotgun (WGS) entry which is preliminary data.</text>
</comment>
<proteinExistence type="predicted"/>
<accession>A0AAV1QV90</accession>
<dbReference type="PANTHER" id="PTHR24186">
    <property type="entry name" value="PROTEIN PHOSPHATASE 1 REGULATORY SUBUNIT"/>
    <property type="match status" value="1"/>
</dbReference>
<keyword evidence="12" id="KW-1185">Reference proteome</keyword>
<reference evidence="11 12" key="1">
    <citation type="submission" date="2024-01" db="EMBL/GenBank/DDBJ databases">
        <authorList>
            <person name="Waweru B."/>
        </authorList>
    </citation>
    <scope>NUCLEOTIDE SEQUENCE [LARGE SCALE GENOMIC DNA]</scope>
</reference>
<feature type="repeat" description="ANK" evidence="7">
    <location>
        <begin position="244"/>
        <end position="276"/>
    </location>
</feature>
<feature type="repeat" description="ANK" evidence="7">
    <location>
        <begin position="210"/>
        <end position="237"/>
    </location>
</feature>
<keyword evidence="4 9" id="KW-1133">Transmembrane helix</keyword>
<dbReference type="Pfam" id="PF13962">
    <property type="entry name" value="PGG"/>
    <property type="match status" value="1"/>
</dbReference>
<keyword evidence="5 7" id="KW-0040">ANK repeat</keyword>
<feature type="repeat" description="ANK" evidence="7">
    <location>
        <begin position="312"/>
        <end position="345"/>
    </location>
</feature>
<protein>
    <recommendedName>
        <fullName evidence="10">PGG domain-containing protein</fullName>
    </recommendedName>
</protein>
<evidence type="ECO:0000256" key="5">
    <source>
        <dbReference type="ARBA" id="ARBA00023043"/>
    </source>
</evidence>
<dbReference type="PANTHER" id="PTHR24186:SF8">
    <property type="entry name" value="ANKYRIN REPEAT FAMILY PROTEIN"/>
    <property type="match status" value="1"/>
</dbReference>
<feature type="repeat" description="ANK" evidence="7">
    <location>
        <begin position="278"/>
        <end position="311"/>
    </location>
</feature>
<dbReference type="Proteomes" id="UP001314170">
    <property type="component" value="Unassembled WGS sequence"/>
</dbReference>
<evidence type="ECO:0000256" key="9">
    <source>
        <dbReference type="SAM" id="Phobius"/>
    </source>
</evidence>
<keyword evidence="2 9" id="KW-0812">Transmembrane</keyword>
<name>A0AAV1QV90_9ROSI</name>
<evidence type="ECO:0000259" key="10">
    <source>
        <dbReference type="Pfam" id="PF13962"/>
    </source>
</evidence>
<feature type="domain" description="PGG" evidence="10">
    <location>
        <begin position="426"/>
        <end position="538"/>
    </location>
</feature>
<evidence type="ECO:0000256" key="8">
    <source>
        <dbReference type="SAM" id="MobiDB-lite"/>
    </source>
</evidence>
<gene>
    <name evidence="11" type="ORF">DCAF_LOCUS2669</name>
</gene>
<evidence type="ECO:0000256" key="6">
    <source>
        <dbReference type="ARBA" id="ARBA00023136"/>
    </source>
</evidence>
<evidence type="ECO:0000313" key="12">
    <source>
        <dbReference type="Proteomes" id="UP001314170"/>
    </source>
</evidence>
<evidence type="ECO:0000313" key="11">
    <source>
        <dbReference type="EMBL" id="CAK7324998.1"/>
    </source>
</evidence>
<dbReference type="EMBL" id="CAWUPB010000816">
    <property type="protein sequence ID" value="CAK7324998.1"/>
    <property type="molecule type" value="Genomic_DNA"/>
</dbReference>
<dbReference type="Gene3D" id="1.25.40.20">
    <property type="entry name" value="Ankyrin repeat-containing domain"/>
    <property type="match status" value="2"/>
</dbReference>
<feature type="repeat" description="ANK" evidence="7">
    <location>
        <begin position="176"/>
        <end position="208"/>
    </location>
</feature>
<dbReference type="SMART" id="SM00248">
    <property type="entry name" value="ANK"/>
    <property type="match status" value="8"/>
</dbReference>
<dbReference type="InterPro" id="IPR002110">
    <property type="entry name" value="Ankyrin_rpt"/>
</dbReference>
<dbReference type="SUPFAM" id="SSF48403">
    <property type="entry name" value="Ankyrin repeat"/>
    <property type="match status" value="1"/>
</dbReference>
<dbReference type="PROSITE" id="PS50297">
    <property type="entry name" value="ANK_REP_REGION"/>
    <property type="match status" value="4"/>
</dbReference>
<evidence type="ECO:0000256" key="7">
    <source>
        <dbReference type="PROSITE-ProRule" id="PRU00023"/>
    </source>
</evidence>
<organism evidence="11 12">
    <name type="scientific">Dovyalis caffra</name>
    <dbReference type="NCBI Taxonomy" id="77055"/>
    <lineage>
        <taxon>Eukaryota</taxon>
        <taxon>Viridiplantae</taxon>
        <taxon>Streptophyta</taxon>
        <taxon>Embryophyta</taxon>
        <taxon>Tracheophyta</taxon>
        <taxon>Spermatophyta</taxon>
        <taxon>Magnoliopsida</taxon>
        <taxon>eudicotyledons</taxon>
        <taxon>Gunneridae</taxon>
        <taxon>Pentapetalae</taxon>
        <taxon>rosids</taxon>
        <taxon>fabids</taxon>
        <taxon>Malpighiales</taxon>
        <taxon>Salicaceae</taxon>
        <taxon>Flacourtieae</taxon>
        <taxon>Dovyalis</taxon>
    </lineage>
</organism>
<dbReference type="PROSITE" id="PS50088">
    <property type="entry name" value="ANK_REPEAT"/>
    <property type="match status" value="5"/>
</dbReference>
<dbReference type="AlphaFoldDB" id="A0AAV1QV90"/>
<feature type="transmembrane region" description="Helical" evidence="9">
    <location>
        <begin position="430"/>
        <end position="456"/>
    </location>
</feature>
<evidence type="ECO:0000256" key="4">
    <source>
        <dbReference type="ARBA" id="ARBA00022989"/>
    </source>
</evidence>
<feature type="transmembrane region" description="Helical" evidence="9">
    <location>
        <begin position="476"/>
        <end position="498"/>
    </location>
</feature>
<sequence length="634" mass="69999">MEKQQSFRGLTDKQKVFEKQVSFHGIPEKQKAMEKQPSFRGLRENGSTSHGVMEKHPSFRGVEKGFRGFLDKQKSFRVVMERQLSFIGGGERKKTRDSPGKRGDSQIHLAARTGNLSRVREILQKSDGNDLKLLLATQNQEGETPLYAASENGHAAVVAEMLEYMDLETASVAARNGYDPFHVAAKQGHLDVLTELLRVFPNLAMTTDLSCTTALHTAATQGHIDVVNLLLETDVNLLKIARNNGKTVLHSAGRMGHLEVVRSLLSKDPSTGFRTDKKGQTALHMAVKGQNEEIVLELLKPDPSVMHVEDNKGNTALHIAIKKGRAQNVRCLLSVEGVKINAINKAGDTPLDIAEKLGLQELVSILKELGASNSKDCGKPPSSAKQLKQTVSDIKHDVQSQLQQTRQTGFRVQKIAKKLKKLHISGLNNAINNATIVAVLIATVAFAAIFTVPGQYVEEKTEGAAIGQARVARNPAFLVFFVFDSLALFISLAVVVVQTSVVVIEQKAKTQLVFVINKLMWLACLFISAAFISLTYVVVGKKSRWLAFYATVIGTIIMLATIGSMCYCVILHRMEKSKLRNIRRDSRSRSHSLSVASDQEILNSEYKRMLLCGFLLDELRSGLNLDLMTAYRFD</sequence>
<comment type="subcellular location">
    <subcellularLocation>
        <location evidence="1">Membrane</location>
        <topology evidence="1">Multi-pass membrane protein</topology>
    </subcellularLocation>
</comment>
<dbReference type="GO" id="GO:0005886">
    <property type="term" value="C:plasma membrane"/>
    <property type="evidence" value="ECO:0007669"/>
    <property type="project" value="TreeGrafter"/>
</dbReference>
<dbReference type="Pfam" id="PF12796">
    <property type="entry name" value="Ank_2"/>
    <property type="match status" value="3"/>
</dbReference>
<dbReference type="InterPro" id="IPR026961">
    <property type="entry name" value="PGG_dom"/>
</dbReference>
<dbReference type="InterPro" id="IPR036770">
    <property type="entry name" value="Ankyrin_rpt-contain_sf"/>
</dbReference>
<keyword evidence="3" id="KW-0677">Repeat</keyword>
<feature type="transmembrane region" description="Helical" evidence="9">
    <location>
        <begin position="519"/>
        <end position="539"/>
    </location>
</feature>
<feature type="transmembrane region" description="Helical" evidence="9">
    <location>
        <begin position="545"/>
        <end position="570"/>
    </location>
</feature>
<feature type="region of interest" description="Disordered" evidence="8">
    <location>
        <begin position="21"/>
        <end position="55"/>
    </location>
</feature>
<evidence type="ECO:0000256" key="2">
    <source>
        <dbReference type="ARBA" id="ARBA00022692"/>
    </source>
</evidence>
<evidence type="ECO:0000256" key="1">
    <source>
        <dbReference type="ARBA" id="ARBA00004141"/>
    </source>
</evidence>
<keyword evidence="6 9" id="KW-0472">Membrane</keyword>